<protein>
    <submittedName>
        <fullName evidence="7">Neurobeachin-like protein 2</fullName>
    </submittedName>
</protein>
<dbReference type="Pfam" id="PF20425">
    <property type="entry name" value="Neurobeachin"/>
    <property type="match status" value="1"/>
</dbReference>
<dbReference type="SUPFAM" id="SSF49899">
    <property type="entry name" value="Concanavalin A-like lectins/glucanases"/>
    <property type="match status" value="1"/>
</dbReference>
<dbReference type="OrthoDB" id="26681at2759"/>
<dbReference type="InterPro" id="IPR023362">
    <property type="entry name" value="PH-BEACH_dom"/>
</dbReference>
<dbReference type="InterPro" id="IPR031570">
    <property type="entry name" value="NBEA/BDCP_DUF4704"/>
</dbReference>
<evidence type="ECO:0000259" key="5">
    <source>
        <dbReference type="PROSITE" id="PS50197"/>
    </source>
</evidence>
<dbReference type="Pfam" id="PF16057">
    <property type="entry name" value="DUF4800"/>
    <property type="match status" value="1"/>
</dbReference>
<dbReference type="InterPro" id="IPR036372">
    <property type="entry name" value="BEACH_dom_sf"/>
</dbReference>
<dbReference type="InterPro" id="IPR000409">
    <property type="entry name" value="BEACH_dom"/>
</dbReference>
<feature type="compositionally biased region" description="Basic and acidic residues" evidence="4">
    <location>
        <begin position="726"/>
        <end position="736"/>
    </location>
</feature>
<dbReference type="InterPro" id="IPR013320">
    <property type="entry name" value="ConA-like_dom_sf"/>
</dbReference>
<dbReference type="Gene3D" id="2.30.29.30">
    <property type="entry name" value="Pleckstrin-homology domain (PH domain)/Phosphotyrosine-binding domain (PTB)"/>
    <property type="match status" value="1"/>
</dbReference>
<dbReference type="EMBL" id="LSMT01000284">
    <property type="protein sequence ID" value="PFX21272.1"/>
    <property type="molecule type" value="Genomic_DNA"/>
</dbReference>
<dbReference type="CDD" id="cd01201">
    <property type="entry name" value="PH_BEACH"/>
    <property type="match status" value="1"/>
</dbReference>
<dbReference type="Pfam" id="PF14844">
    <property type="entry name" value="PH_BEACH"/>
    <property type="match status" value="1"/>
</dbReference>
<dbReference type="PROSITE" id="PS50082">
    <property type="entry name" value="WD_REPEATS_2"/>
    <property type="match status" value="1"/>
</dbReference>
<dbReference type="SUPFAM" id="SSF48371">
    <property type="entry name" value="ARM repeat"/>
    <property type="match status" value="1"/>
</dbReference>
<feature type="domain" description="BEACH" evidence="5">
    <location>
        <begin position="1732"/>
        <end position="2023"/>
    </location>
</feature>
<dbReference type="GO" id="GO:0019901">
    <property type="term" value="F:protein kinase binding"/>
    <property type="evidence" value="ECO:0007669"/>
    <property type="project" value="TreeGrafter"/>
</dbReference>
<dbReference type="Gene3D" id="2.130.10.10">
    <property type="entry name" value="YVTN repeat-like/Quinoprotein amine dehydrogenase"/>
    <property type="match status" value="1"/>
</dbReference>
<dbReference type="Pfam" id="PF15787">
    <property type="entry name" value="DUF4704"/>
    <property type="match status" value="1"/>
</dbReference>
<organism evidence="7 8">
    <name type="scientific">Stylophora pistillata</name>
    <name type="common">Smooth cauliflower coral</name>
    <dbReference type="NCBI Taxonomy" id="50429"/>
    <lineage>
        <taxon>Eukaryota</taxon>
        <taxon>Metazoa</taxon>
        <taxon>Cnidaria</taxon>
        <taxon>Anthozoa</taxon>
        <taxon>Hexacorallia</taxon>
        <taxon>Scleractinia</taxon>
        <taxon>Astrocoeniina</taxon>
        <taxon>Pocilloporidae</taxon>
        <taxon>Stylophora</taxon>
    </lineage>
</organism>
<evidence type="ECO:0000256" key="4">
    <source>
        <dbReference type="SAM" id="MobiDB-lite"/>
    </source>
</evidence>
<dbReference type="SMART" id="SM00320">
    <property type="entry name" value="WD40"/>
    <property type="match status" value="3"/>
</dbReference>
<dbReference type="GO" id="GO:0005829">
    <property type="term" value="C:cytosol"/>
    <property type="evidence" value="ECO:0007669"/>
    <property type="project" value="TreeGrafter"/>
</dbReference>
<dbReference type="Proteomes" id="UP000225706">
    <property type="component" value="Unassembled WGS sequence"/>
</dbReference>
<dbReference type="SUPFAM" id="SSF50729">
    <property type="entry name" value="PH domain-like"/>
    <property type="match status" value="1"/>
</dbReference>
<dbReference type="SMART" id="SM01026">
    <property type="entry name" value="Beach"/>
    <property type="match status" value="1"/>
</dbReference>
<feature type="domain" description="BEACH-type PH" evidence="6">
    <location>
        <begin position="1627"/>
        <end position="1719"/>
    </location>
</feature>
<dbReference type="InterPro" id="IPR011993">
    <property type="entry name" value="PH-like_dom_sf"/>
</dbReference>
<sequence>MADGEEDKVKEDLSDGIERSPDKIWNYLNSRECVATDISPETAESLFRILEDDGSKKPPCPTRHTISVTSDNQKQDQAIRCLVKMIHLIHQANLNKRQQVHCLVDTPSLLKRFLEIIRLRGLQAHFSSTVFMVDAIPKILDCDDSAVLQAIFVGVESFEDIISILNFECEDEDTQNALYKSCVLAIQKIMCASPAAKEVFKDSVGFERFCRYLRRLHSPSKEFIQLLFNWVVEGIYSKENQVINNVDVVLLLLDWLPSLSAENKRHVTEFIKHLCKFSMHNAMLCSTNGVFNKVVALLESDVQNINTIWAESLIGILEAIGAHSVTSRELKQMIGLFVPLEDGSQVPFAYRVLQALVKMSFSSSRLRAKHFFDLHHPSAGISVPGIQKWPGNSFTFHAWICLDSVKIKERSDLSVERKIFHYRRILYSFFTASGAGLEAFFSSTGHLVVAVCNKKEYTSVTVPVCQLSDQTWHSVAVSHIPSRRPFGQSNVSVYVDGVLKISSPMKFPSLSEDISSCQIGSGSHQTNISPQEFQDVNAKSGQKRFTFPLSLPGLSTESTSPHCSTISAGAQDYVWGVPTSLHGQLGPVCVFSEGLHENYITALYVAGPNNLNLFQPVDTFTSTQLALNDLTPKLVLFYNSKAGRDHDLMCSDLTPGQPGRVHLDGRLTGHRCNTSSMKDAVRCIGGMKIFLPLLEQIASFEPETPREHISSSEQLEVFDLEKSLEMGEGRSPERHLSNTSEDGSSQTESSEPSSPSPLCTEQQEEEWVYIEDNHDLRFYKKEIYRLCKSRNSNGVALFMFLLLSILKGHDVREEEFAETLCYVGSILRTMDVKFINVGVLRSLQALVECVTNETVLQSVFENLLFDFRIWSCSEFNVRIGHIQFISTQIKDSPERFRSEYGVRFFLDVITQHYSEHAPLENSAGRNRENEIKLTQEEVKIIRASLLGLIKFYLTEKVAREEVWFIVEYLSCVTDSEQITEVIDVLSSLCDRASKSKMAKRLSDSRHIPVFVTLLINQKNQDLRLRILKLMSAIIASNKVPEGNRSYWHLRPIGLSAVTKLLADDVSKPLIKSLLQLGVSEHDENKGVDVLMHYHVVLAVLELIENGDLETKTFVSHMILRSIDANALSMSRCAKEFGWHVTLLRMITGPFGAPRGISVSKEKDISVLEEKKRGEEDLIETVLEIVFRVMWKGVEGFGESDWKVRGQAIAAVSLISSAESFLVPHRIIERRLLELCLQVAVQDIEVSGQTGESETQNALMVMRLVEDFIFTPAAIAGAGSDNESETWSVKLVENVVLLLEVLNVWDENEENVEWEEMSQVGVRILLAFISRPETEYCATASSKLSKLLKARMTSSQGELCYILGRLHQAFVASRVKGDSENFSFIIPVIRLLLLKYHHTLPLTIYIPTFSTTDRAQIHAQEDFLQMIESDEFKAMMKQQIYPGMKQYDNTFSESSLASGRFWMDCLTGLTESLRKKERAQDESCEKFEEQITAPFKQFQESQREHIKNLPKQQEQEKESVARQWKGLKRMLTSERSPWGARSPKEIHWKLSTTENFQRMRLKLAQNCSFTPHIEASRARDNADVVDSREASVPVRVAKEAVVQNVDEDILEVDDIGSPTGREKVRTISETERPLLGEACELITLMDIVPGKLEITTTHVYFYADEIAGQDFQWPLNELREVHLRRHNLRRSALEFFLMDQTNYFLNFTKETRNKVYKRIMSLRPRNLYYMGAKSPADLLTASGLTDKWVHREVSNFEYLMQLNTIAGRTYNDLSQYPVFPWVLRDYESEELRLDDPSVYRDLSKPVGALNPNRVESLRERYNMFVDPSGLIAKFHYGSHYSSSAGVLHYMLRVEPFTTLHIKLQSGKFDCADRQFHNIPSTWKSIYSQGGDVKELIPEFFYFPEFLVNSNRFDLGRLQRGGVVDDVILPRWATSPEDFVFKHRQALESDHVSSHLHEWIDLIFGYKQKGPAAEEALNVFYYCTYEGAVDLDAITDPAERTATEGMINNFGQTPIQLLTQPHPPRMTAEEATKLNTTKSAGTSKTLENVFENFDKLKAYFVTVSDATDPLVFSAVSHVHTRSLIHSGMPEHMITISQNGIVGLHDWLPYSKGRGKPFTFEPDPSLSSNRLRRCIAGPFSPDMQVSSHLFAITHDAKLIITAGHWDNSLRVFATRGRQLTRIVGHADVITCVSLDDDGHHLITGSRDTTCRLWGITHQGGVAQELIRTPLQTLYGHDMPVTCVAMSWELDMAVSGSQDGTCIIHTARKGEYVVTLRPMGMSPGAQPNPCHVTGLALSEYGNIVVCCKHESSRSLCRYSINGKLLTEDAKLKDDVARVFISGEFVVTGGDGGKLEIRNLHNFQVVEKMKLLVPIRNVSMARDNTHILVCLQDGKLIVIGVAPPTVT</sequence>
<dbReference type="InterPro" id="IPR016024">
    <property type="entry name" value="ARM-type_fold"/>
</dbReference>
<reference evidence="8" key="1">
    <citation type="journal article" date="2017" name="bioRxiv">
        <title>Comparative analysis of the genomes of Stylophora pistillata and Acropora digitifera provides evidence for extensive differences between species of corals.</title>
        <authorList>
            <person name="Voolstra C.R."/>
            <person name="Li Y."/>
            <person name="Liew Y.J."/>
            <person name="Baumgarten S."/>
            <person name="Zoccola D."/>
            <person name="Flot J.-F."/>
            <person name="Tambutte S."/>
            <person name="Allemand D."/>
            <person name="Aranda M."/>
        </authorList>
    </citation>
    <scope>NUCLEOTIDE SEQUENCE [LARGE SCALE GENOMIC DNA]</scope>
</reference>
<name>A0A2B4RYE7_STYPI</name>
<evidence type="ECO:0000256" key="3">
    <source>
        <dbReference type="PROSITE-ProRule" id="PRU00221"/>
    </source>
</evidence>
<dbReference type="PROSITE" id="PS51783">
    <property type="entry name" value="PH_BEACH"/>
    <property type="match status" value="1"/>
</dbReference>
<dbReference type="Gene3D" id="1.10.1540.10">
    <property type="entry name" value="BEACH domain"/>
    <property type="match status" value="1"/>
</dbReference>
<keyword evidence="1 3" id="KW-0853">WD repeat</keyword>
<dbReference type="FunFam" id="1.10.1540.10:FF:000001">
    <property type="entry name" value="neurobeachin isoform X1"/>
    <property type="match status" value="1"/>
</dbReference>
<dbReference type="CDD" id="cd06071">
    <property type="entry name" value="Beach"/>
    <property type="match status" value="1"/>
</dbReference>
<dbReference type="PROSITE" id="PS50197">
    <property type="entry name" value="BEACH"/>
    <property type="match status" value="1"/>
</dbReference>
<evidence type="ECO:0000256" key="1">
    <source>
        <dbReference type="ARBA" id="ARBA00022574"/>
    </source>
</evidence>
<dbReference type="SUPFAM" id="SSF50978">
    <property type="entry name" value="WD40 repeat-like"/>
    <property type="match status" value="1"/>
</dbReference>
<dbReference type="Gene3D" id="2.60.120.200">
    <property type="match status" value="1"/>
</dbReference>
<dbReference type="InterPro" id="IPR046851">
    <property type="entry name" value="NBCH_WD40"/>
</dbReference>
<dbReference type="GO" id="GO:0016020">
    <property type="term" value="C:membrane"/>
    <property type="evidence" value="ECO:0007669"/>
    <property type="project" value="TreeGrafter"/>
</dbReference>
<comment type="caution">
    <text evidence="7">The sequence shown here is derived from an EMBL/GenBank/DDBJ whole genome shotgun (WGS) entry which is preliminary data.</text>
</comment>
<dbReference type="PANTHER" id="PTHR13743">
    <property type="entry name" value="BEIGE/BEACH-RELATED"/>
    <property type="match status" value="1"/>
</dbReference>
<dbReference type="GO" id="GO:0008104">
    <property type="term" value="P:intracellular protein localization"/>
    <property type="evidence" value="ECO:0007669"/>
    <property type="project" value="TreeGrafter"/>
</dbReference>
<proteinExistence type="predicted"/>
<gene>
    <name evidence="7" type="primary">nbeal2</name>
    <name evidence="7" type="ORF">AWC38_SpisGene14258</name>
</gene>
<feature type="compositionally biased region" description="Low complexity" evidence="4">
    <location>
        <begin position="744"/>
        <end position="757"/>
    </location>
</feature>
<evidence type="ECO:0000259" key="6">
    <source>
        <dbReference type="PROSITE" id="PS51783"/>
    </source>
</evidence>
<dbReference type="STRING" id="50429.A0A2B4RYE7"/>
<feature type="repeat" description="WD" evidence="3">
    <location>
        <begin position="2179"/>
        <end position="2210"/>
    </location>
</feature>
<keyword evidence="8" id="KW-1185">Reference proteome</keyword>
<dbReference type="SUPFAM" id="SSF81837">
    <property type="entry name" value="BEACH domain"/>
    <property type="match status" value="1"/>
</dbReference>
<dbReference type="Pfam" id="PF02138">
    <property type="entry name" value="Beach"/>
    <property type="match status" value="1"/>
</dbReference>
<dbReference type="InterPro" id="IPR001680">
    <property type="entry name" value="WD40_rpt"/>
</dbReference>
<dbReference type="Pfam" id="PF20426">
    <property type="entry name" value="NBCH_WD40"/>
    <property type="match status" value="1"/>
</dbReference>
<feature type="region of interest" description="Disordered" evidence="4">
    <location>
        <begin position="726"/>
        <end position="762"/>
    </location>
</feature>
<dbReference type="InterPro" id="IPR036322">
    <property type="entry name" value="WD40_repeat_dom_sf"/>
</dbReference>
<accession>A0A2B4RYE7</accession>
<dbReference type="InterPro" id="IPR046852">
    <property type="entry name" value="Neurobeachin_a-sol"/>
</dbReference>
<dbReference type="PANTHER" id="PTHR13743:SF112">
    <property type="entry name" value="BEACH DOMAIN-CONTAINING PROTEIN"/>
    <property type="match status" value="1"/>
</dbReference>
<dbReference type="PROSITE" id="PS50294">
    <property type="entry name" value="WD_REPEATS_REGION"/>
    <property type="match status" value="1"/>
</dbReference>
<dbReference type="InterPro" id="IPR015943">
    <property type="entry name" value="WD40/YVTN_repeat-like_dom_sf"/>
</dbReference>
<keyword evidence="2" id="KW-0677">Repeat</keyword>
<evidence type="ECO:0000256" key="2">
    <source>
        <dbReference type="ARBA" id="ARBA00022737"/>
    </source>
</evidence>
<evidence type="ECO:0000313" key="7">
    <source>
        <dbReference type="EMBL" id="PFX21272.1"/>
    </source>
</evidence>
<evidence type="ECO:0000313" key="8">
    <source>
        <dbReference type="Proteomes" id="UP000225706"/>
    </source>
</evidence>
<dbReference type="InterPro" id="IPR050865">
    <property type="entry name" value="BEACH_Domain"/>
</dbReference>